<protein>
    <submittedName>
        <fullName evidence="2">Uncharacterized protein</fullName>
    </submittedName>
</protein>
<feature type="region of interest" description="Disordered" evidence="1">
    <location>
        <begin position="1"/>
        <end position="34"/>
    </location>
</feature>
<dbReference type="AlphaFoldDB" id="A0A919P5F8"/>
<feature type="compositionally biased region" description="Gly residues" evidence="1">
    <location>
        <begin position="79"/>
        <end position="92"/>
    </location>
</feature>
<sequence>MSVEGFVGGCARGARARRGTAGAASGAGRAAAGRRRGSWLSARAIASIAAIAVRSMVVPSRGRGDGAPTAARGGAPSEGAGGLAGRGGAAID</sequence>
<feature type="compositionally biased region" description="Gly residues" evidence="1">
    <location>
        <begin position="1"/>
        <end position="11"/>
    </location>
</feature>
<evidence type="ECO:0000313" key="3">
    <source>
        <dbReference type="Proteomes" id="UP000632740"/>
    </source>
</evidence>
<accession>A0A919P5F8</accession>
<name>A0A919P5F8_9CELL</name>
<feature type="compositionally biased region" description="Low complexity" evidence="1">
    <location>
        <begin position="19"/>
        <end position="31"/>
    </location>
</feature>
<feature type="region of interest" description="Disordered" evidence="1">
    <location>
        <begin position="59"/>
        <end position="92"/>
    </location>
</feature>
<organism evidence="2 3">
    <name type="scientific">Cellulomonas chitinilytica</name>
    <dbReference type="NCBI Taxonomy" id="398759"/>
    <lineage>
        <taxon>Bacteria</taxon>
        <taxon>Bacillati</taxon>
        <taxon>Actinomycetota</taxon>
        <taxon>Actinomycetes</taxon>
        <taxon>Micrococcales</taxon>
        <taxon>Cellulomonadaceae</taxon>
        <taxon>Cellulomonas</taxon>
    </lineage>
</organism>
<dbReference type="Proteomes" id="UP000632740">
    <property type="component" value="Unassembled WGS sequence"/>
</dbReference>
<reference evidence="2" key="1">
    <citation type="submission" date="2021-01" db="EMBL/GenBank/DDBJ databases">
        <title>Whole genome shotgun sequence of Cellulomonas chitinilytica NBRC 110799.</title>
        <authorList>
            <person name="Komaki H."/>
            <person name="Tamura T."/>
        </authorList>
    </citation>
    <scope>NUCLEOTIDE SEQUENCE</scope>
    <source>
        <strain evidence="2">NBRC 110799</strain>
    </source>
</reference>
<evidence type="ECO:0000256" key="1">
    <source>
        <dbReference type="SAM" id="MobiDB-lite"/>
    </source>
</evidence>
<comment type="caution">
    <text evidence="2">The sequence shown here is derived from an EMBL/GenBank/DDBJ whole genome shotgun (WGS) entry which is preliminary data.</text>
</comment>
<dbReference type="EMBL" id="BONK01000015">
    <property type="protein sequence ID" value="GIG23065.1"/>
    <property type="molecule type" value="Genomic_DNA"/>
</dbReference>
<evidence type="ECO:0000313" key="2">
    <source>
        <dbReference type="EMBL" id="GIG23065.1"/>
    </source>
</evidence>
<keyword evidence="3" id="KW-1185">Reference proteome</keyword>
<proteinExistence type="predicted"/>
<gene>
    <name evidence="2" type="ORF">Cch01nite_37890</name>
</gene>